<dbReference type="AlphaFoldDB" id="A0A6G9HT95"/>
<keyword evidence="1" id="KW-0614">Plasmid</keyword>
<sequence length="53" mass="5982">MSSDLCKHTCRIQHAETVPRNCLVSGQVHLVQHVRGEAYPHPTHSDVVQARHD</sequence>
<evidence type="ECO:0000313" key="1">
    <source>
        <dbReference type="EMBL" id="QIQ13997.1"/>
    </source>
</evidence>
<protein>
    <submittedName>
        <fullName evidence="1">Uncharacterized protein</fullName>
    </submittedName>
</protein>
<proteinExistence type="predicted"/>
<reference evidence="1" key="1">
    <citation type="submission" date="2018-12" db="EMBL/GenBank/DDBJ databases">
        <authorList>
            <person name="Liu L."/>
        </authorList>
    </citation>
    <scope>NUCLEOTIDE SEQUENCE</scope>
    <source>
        <strain evidence="1">K195</strain>
        <plasmid evidence="1">pK195_rmpA2</plasmid>
    </source>
</reference>
<dbReference type="EMBL" id="MK347228">
    <property type="protein sequence ID" value="QIQ13997.1"/>
    <property type="molecule type" value="Genomic_DNA"/>
</dbReference>
<accession>A0A6G9HT95</accession>
<name>A0A6G9HT95_KLEPN</name>
<geneLocation type="plasmid" evidence="1">
    <name>pK195_rmpA2</name>
</geneLocation>
<organism evidence="1">
    <name type="scientific">Klebsiella pneumoniae</name>
    <dbReference type="NCBI Taxonomy" id="573"/>
    <lineage>
        <taxon>Bacteria</taxon>
        <taxon>Pseudomonadati</taxon>
        <taxon>Pseudomonadota</taxon>
        <taxon>Gammaproteobacteria</taxon>
        <taxon>Enterobacterales</taxon>
        <taxon>Enterobacteriaceae</taxon>
        <taxon>Klebsiella/Raoultella group</taxon>
        <taxon>Klebsiella</taxon>
        <taxon>Klebsiella pneumoniae complex</taxon>
    </lineage>
</organism>